<gene>
    <name evidence="1" type="primary">Vigan.04G306200</name>
    <name evidence="1" type="ORF">VIGAN_04306200</name>
</gene>
<dbReference type="EMBL" id="AP015037">
    <property type="protein sequence ID" value="BAT85505.1"/>
    <property type="molecule type" value="Genomic_DNA"/>
</dbReference>
<feature type="non-terminal residue" evidence="1">
    <location>
        <position position="92"/>
    </location>
</feature>
<sequence>MTQHQPTFTNIANTITFKTNMTKIIPTNNFNHLSNLTKLFSIKPSLIFSPYVSSICNTLSSMLHTPTSSFLTLPVLSSTFSPFPSFPSSMHH</sequence>
<evidence type="ECO:0000313" key="2">
    <source>
        <dbReference type="Proteomes" id="UP000291084"/>
    </source>
</evidence>
<organism evidence="1 2">
    <name type="scientific">Vigna angularis var. angularis</name>
    <dbReference type="NCBI Taxonomy" id="157739"/>
    <lineage>
        <taxon>Eukaryota</taxon>
        <taxon>Viridiplantae</taxon>
        <taxon>Streptophyta</taxon>
        <taxon>Embryophyta</taxon>
        <taxon>Tracheophyta</taxon>
        <taxon>Spermatophyta</taxon>
        <taxon>Magnoliopsida</taxon>
        <taxon>eudicotyledons</taxon>
        <taxon>Gunneridae</taxon>
        <taxon>Pentapetalae</taxon>
        <taxon>rosids</taxon>
        <taxon>fabids</taxon>
        <taxon>Fabales</taxon>
        <taxon>Fabaceae</taxon>
        <taxon>Papilionoideae</taxon>
        <taxon>50 kb inversion clade</taxon>
        <taxon>NPAAA clade</taxon>
        <taxon>indigoferoid/millettioid clade</taxon>
        <taxon>Phaseoleae</taxon>
        <taxon>Vigna</taxon>
    </lineage>
</organism>
<proteinExistence type="predicted"/>
<evidence type="ECO:0000313" key="1">
    <source>
        <dbReference type="EMBL" id="BAT85505.1"/>
    </source>
</evidence>
<reference evidence="1 2" key="1">
    <citation type="journal article" date="2015" name="Sci. Rep.">
        <title>The power of single molecule real-time sequencing technology in the de novo assembly of a eukaryotic genome.</title>
        <authorList>
            <person name="Sakai H."/>
            <person name="Naito K."/>
            <person name="Ogiso-Tanaka E."/>
            <person name="Takahashi Y."/>
            <person name="Iseki K."/>
            <person name="Muto C."/>
            <person name="Satou K."/>
            <person name="Teruya K."/>
            <person name="Shiroma A."/>
            <person name="Shimoji M."/>
            <person name="Hirano T."/>
            <person name="Itoh T."/>
            <person name="Kaga A."/>
            <person name="Tomooka N."/>
        </authorList>
    </citation>
    <scope>NUCLEOTIDE SEQUENCE [LARGE SCALE GENOMIC DNA]</scope>
    <source>
        <strain evidence="2">cv. Shumari</strain>
    </source>
</reference>
<dbReference type="AlphaFoldDB" id="A0A0S3RY95"/>
<accession>A0A0S3RY95</accession>
<protein>
    <submittedName>
        <fullName evidence="1">Uncharacterized protein</fullName>
    </submittedName>
</protein>
<dbReference type="Proteomes" id="UP000291084">
    <property type="component" value="Chromosome 4"/>
</dbReference>
<name>A0A0S3RY95_PHAAN</name>
<keyword evidence="2" id="KW-1185">Reference proteome</keyword>